<evidence type="ECO:0000313" key="10">
    <source>
        <dbReference type="Proteomes" id="UP001608902"/>
    </source>
</evidence>
<dbReference type="GO" id="GO:0008033">
    <property type="term" value="P:tRNA processing"/>
    <property type="evidence" value="ECO:0007669"/>
    <property type="project" value="UniProtKB-KW"/>
</dbReference>
<evidence type="ECO:0000256" key="3">
    <source>
        <dbReference type="ARBA" id="ARBA00005043"/>
    </source>
</evidence>
<comment type="similarity">
    <text evidence="4">Belongs to the ELP5 family.</text>
</comment>
<evidence type="ECO:0000256" key="5">
    <source>
        <dbReference type="ARBA" id="ARBA00020264"/>
    </source>
</evidence>
<dbReference type="AlphaFoldDB" id="A0ABD6E9M6"/>
<dbReference type="GO" id="GO:0005634">
    <property type="term" value="C:nucleus"/>
    <property type="evidence" value="ECO:0007669"/>
    <property type="project" value="UniProtKB-SubCell"/>
</dbReference>
<dbReference type="Pfam" id="PF10483">
    <property type="entry name" value="Elong_Iki1"/>
    <property type="match status" value="1"/>
</dbReference>
<evidence type="ECO:0000256" key="2">
    <source>
        <dbReference type="ARBA" id="ARBA00004496"/>
    </source>
</evidence>
<keyword evidence="7" id="KW-0819">tRNA processing</keyword>
<dbReference type="InterPro" id="IPR019519">
    <property type="entry name" value="Elp5"/>
</dbReference>
<evidence type="ECO:0000256" key="1">
    <source>
        <dbReference type="ARBA" id="ARBA00004123"/>
    </source>
</evidence>
<gene>
    <name evidence="9" type="ORF">AB6A40_000768</name>
</gene>
<proteinExistence type="inferred from homology"/>
<sequence>MMQRANFDGITVVGECLECRGEALWMSFLVKASRTKQRVVCVLLESLKSTLEKRYPAAKDYISSAKELESLEDLKVFENAGDQTIFFIDSLSASLLSYPLSSVARTLCSLSKSGGVVTRVHLDHLNGSGSAPLRDVSDCILTLNATSDSCQRCFTEMYRKNGSRRTTTELFTVDNDLKLRCNIARQKGVEKPVASPGNASDISSLTSFSIGLTLSEAERKAKENLRLPFMSAQKEEGLVGLKSTARGVVRAGGQIIYTPDEADDFDESDPDDDLEI</sequence>
<accession>A0ABD6E9M6</accession>
<dbReference type="GO" id="GO:0005737">
    <property type="term" value="C:cytoplasm"/>
    <property type="evidence" value="ECO:0007669"/>
    <property type="project" value="UniProtKB-SubCell"/>
</dbReference>
<dbReference type="EMBL" id="JBGFUD010000236">
    <property type="protein sequence ID" value="MFH4974059.1"/>
    <property type="molecule type" value="Genomic_DNA"/>
</dbReference>
<name>A0ABD6E9M6_9BILA</name>
<keyword evidence="6" id="KW-0963">Cytoplasm</keyword>
<evidence type="ECO:0000256" key="4">
    <source>
        <dbReference type="ARBA" id="ARBA00009567"/>
    </source>
</evidence>
<evidence type="ECO:0000256" key="7">
    <source>
        <dbReference type="ARBA" id="ARBA00022694"/>
    </source>
</evidence>
<dbReference type="Proteomes" id="UP001608902">
    <property type="component" value="Unassembled WGS sequence"/>
</dbReference>
<comment type="subcellular location">
    <subcellularLocation>
        <location evidence="2">Cytoplasm</location>
    </subcellularLocation>
    <subcellularLocation>
        <location evidence="1">Nucleus</location>
    </subcellularLocation>
</comment>
<reference evidence="9 10" key="1">
    <citation type="submission" date="2024-08" db="EMBL/GenBank/DDBJ databases">
        <title>Gnathostoma spinigerum genome.</title>
        <authorList>
            <person name="Gonzalez-Bertolin B."/>
            <person name="Monzon S."/>
            <person name="Zaballos A."/>
            <person name="Jimenez P."/>
            <person name="Dekumyoy P."/>
            <person name="Varona S."/>
            <person name="Cuesta I."/>
            <person name="Sumanam S."/>
            <person name="Adisakwattana P."/>
            <person name="Gasser R.B."/>
            <person name="Hernandez-Gonzalez A."/>
            <person name="Young N.D."/>
            <person name="Perteguer M.J."/>
        </authorList>
    </citation>
    <scope>NUCLEOTIDE SEQUENCE [LARGE SCALE GENOMIC DNA]</scope>
    <source>
        <strain evidence="9">AL3</strain>
        <tissue evidence="9">Liver</tissue>
    </source>
</reference>
<dbReference type="PANTHER" id="PTHR15641:SF1">
    <property type="entry name" value="ELONGATOR COMPLEX PROTEIN 5"/>
    <property type="match status" value="1"/>
</dbReference>
<keyword evidence="10" id="KW-1185">Reference proteome</keyword>
<comment type="pathway">
    <text evidence="3">tRNA modification; 5-methoxycarbonylmethyl-2-thiouridine-tRNA biosynthesis.</text>
</comment>
<comment type="caution">
    <text evidence="9">The sequence shown here is derived from an EMBL/GenBank/DDBJ whole genome shotgun (WGS) entry which is preliminary data.</text>
</comment>
<evidence type="ECO:0000256" key="8">
    <source>
        <dbReference type="ARBA" id="ARBA00023242"/>
    </source>
</evidence>
<protein>
    <recommendedName>
        <fullName evidence="5">Elongator complex protein 5</fullName>
    </recommendedName>
</protein>
<evidence type="ECO:0000256" key="6">
    <source>
        <dbReference type="ARBA" id="ARBA00022490"/>
    </source>
</evidence>
<dbReference type="PANTHER" id="PTHR15641">
    <property type="entry name" value="ELONGATOR COMPLEX PROTEIN 5"/>
    <property type="match status" value="1"/>
</dbReference>
<organism evidence="9 10">
    <name type="scientific">Gnathostoma spinigerum</name>
    <dbReference type="NCBI Taxonomy" id="75299"/>
    <lineage>
        <taxon>Eukaryota</taxon>
        <taxon>Metazoa</taxon>
        <taxon>Ecdysozoa</taxon>
        <taxon>Nematoda</taxon>
        <taxon>Chromadorea</taxon>
        <taxon>Rhabditida</taxon>
        <taxon>Spirurina</taxon>
        <taxon>Gnathostomatomorpha</taxon>
        <taxon>Gnathostomatoidea</taxon>
        <taxon>Gnathostomatidae</taxon>
        <taxon>Gnathostoma</taxon>
    </lineage>
</organism>
<keyword evidence="8" id="KW-0539">Nucleus</keyword>
<evidence type="ECO:0000313" key="9">
    <source>
        <dbReference type="EMBL" id="MFH4974059.1"/>
    </source>
</evidence>